<evidence type="ECO:0000313" key="3">
    <source>
        <dbReference type="Proteomes" id="UP001265550"/>
    </source>
</evidence>
<dbReference type="Pfam" id="PF00881">
    <property type="entry name" value="Nitroreductase"/>
    <property type="match status" value="1"/>
</dbReference>
<protein>
    <submittedName>
        <fullName evidence="2">Nitroreductase</fullName>
    </submittedName>
</protein>
<feature type="domain" description="Nitroreductase" evidence="1">
    <location>
        <begin position="7"/>
        <end position="91"/>
    </location>
</feature>
<comment type="caution">
    <text evidence="2">The sequence shown here is derived from an EMBL/GenBank/DDBJ whole genome shotgun (WGS) entry which is preliminary data.</text>
</comment>
<gene>
    <name evidence="2" type="ORF">J2X09_005073</name>
</gene>
<evidence type="ECO:0000259" key="1">
    <source>
        <dbReference type="Pfam" id="PF00881"/>
    </source>
</evidence>
<organism evidence="2 3">
    <name type="scientific">Hydrogenophaga laconesensis</name>
    <dbReference type="NCBI Taxonomy" id="1805971"/>
    <lineage>
        <taxon>Bacteria</taxon>
        <taxon>Pseudomonadati</taxon>
        <taxon>Pseudomonadota</taxon>
        <taxon>Betaproteobacteria</taxon>
        <taxon>Burkholderiales</taxon>
        <taxon>Comamonadaceae</taxon>
        <taxon>Hydrogenophaga</taxon>
    </lineage>
</organism>
<proteinExistence type="predicted"/>
<sequence length="93" mass="9672">MTPASAAARCATVFVLTIARAGFTQDPAGAARGYCHTVLEFGMIGERLYLKAGALGLGVCAVGTFYDDEAAALVGIDPTPEWPVHFVTLGWPA</sequence>
<reference evidence="2 3" key="1">
    <citation type="submission" date="2023-07" db="EMBL/GenBank/DDBJ databases">
        <title>Sorghum-associated microbial communities from plants grown in Nebraska, USA.</title>
        <authorList>
            <person name="Schachtman D."/>
        </authorList>
    </citation>
    <scope>NUCLEOTIDE SEQUENCE [LARGE SCALE GENOMIC DNA]</scope>
    <source>
        <strain evidence="2 3">BE240</strain>
    </source>
</reference>
<dbReference type="InterPro" id="IPR000415">
    <property type="entry name" value="Nitroreductase-like"/>
</dbReference>
<dbReference type="EMBL" id="JAVDWE010000022">
    <property type="protein sequence ID" value="MDR7097299.1"/>
    <property type="molecule type" value="Genomic_DNA"/>
</dbReference>
<dbReference type="Proteomes" id="UP001265550">
    <property type="component" value="Unassembled WGS sequence"/>
</dbReference>
<name>A0ABU1VIJ6_9BURK</name>
<dbReference type="InterPro" id="IPR029479">
    <property type="entry name" value="Nitroreductase"/>
</dbReference>
<dbReference type="SUPFAM" id="SSF55469">
    <property type="entry name" value="FMN-dependent nitroreductase-like"/>
    <property type="match status" value="1"/>
</dbReference>
<dbReference type="Gene3D" id="3.40.109.10">
    <property type="entry name" value="NADH Oxidase"/>
    <property type="match status" value="1"/>
</dbReference>
<dbReference type="RefSeq" id="WP_204735628.1">
    <property type="nucleotide sequence ID" value="NZ_JAVDWE010000022.1"/>
</dbReference>
<accession>A0ABU1VIJ6</accession>
<evidence type="ECO:0000313" key="2">
    <source>
        <dbReference type="EMBL" id="MDR7097299.1"/>
    </source>
</evidence>
<keyword evidence="3" id="KW-1185">Reference proteome</keyword>